<dbReference type="AlphaFoldDB" id="A0A1I7U6Y0"/>
<keyword evidence="1" id="KW-1185">Reference proteome</keyword>
<dbReference type="WBParaSite" id="Csp11.Scaffold629.g15478.t1">
    <property type="protein sequence ID" value="Csp11.Scaffold629.g15478.t1"/>
    <property type="gene ID" value="Csp11.Scaffold629.g15478"/>
</dbReference>
<dbReference type="Proteomes" id="UP000095282">
    <property type="component" value="Unplaced"/>
</dbReference>
<proteinExistence type="predicted"/>
<accession>A0A1I7U6Y0</accession>
<protein>
    <submittedName>
        <fullName evidence="2">NR LBD domain-containing protein</fullName>
    </submittedName>
</protein>
<reference evidence="2" key="1">
    <citation type="submission" date="2016-11" db="UniProtKB">
        <authorList>
            <consortium name="WormBaseParasite"/>
        </authorList>
    </citation>
    <scope>IDENTIFICATION</scope>
</reference>
<evidence type="ECO:0000313" key="2">
    <source>
        <dbReference type="WBParaSite" id="Csp11.Scaffold629.g15478.t1"/>
    </source>
</evidence>
<sequence length="108" mass="12821">MESYLWMFNVIELLLKRIFELTSTEIRFLLQFTDIRKTKKTFSEKSTFADLSEMKEKEETLEIFENEKFRFSSGILSTMVVYSIQWTIHQCLVSIGAVSKVKDISDFR</sequence>
<evidence type="ECO:0000313" key="1">
    <source>
        <dbReference type="Proteomes" id="UP000095282"/>
    </source>
</evidence>
<organism evidence="1 2">
    <name type="scientific">Caenorhabditis tropicalis</name>
    <dbReference type="NCBI Taxonomy" id="1561998"/>
    <lineage>
        <taxon>Eukaryota</taxon>
        <taxon>Metazoa</taxon>
        <taxon>Ecdysozoa</taxon>
        <taxon>Nematoda</taxon>
        <taxon>Chromadorea</taxon>
        <taxon>Rhabditida</taxon>
        <taxon>Rhabditina</taxon>
        <taxon>Rhabditomorpha</taxon>
        <taxon>Rhabditoidea</taxon>
        <taxon>Rhabditidae</taxon>
        <taxon>Peloderinae</taxon>
        <taxon>Caenorhabditis</taxon>
    </lineage>
</organism>
<name>A0A1I7U6Y0_9PELO</name>